<dbReference type="SMART" id="SM00360">
    <property type="entry name" value="RRM"/>
    <property type="match status" value="1"/>
</dbReference>
<feature type="compositionally biased region" description="Low complexity" evidence="8">
    <location>
        <begin position="522"/>
        <end position="531"/>
    </location>
</feature>
<feature type="region of interest" description="Disordered" evidence="8">
    <location>
        <begin position="585"/>
        <end position="611"/>
    </location>
</feature>
<feature type="domain" description="RRM" evidence="9">
    <location>
        <begin position="341"/>
        <end position="429"/>
    </location>
</feature>
<protein>
    <submittedName>
        <fullName evidence="11">Splicing factor-like protein</fullName>
    </submittedName>
</protein>
<keyword evidence="1 7" id="KW-0479">Metal-binding</keyword>
<dbReference type="InterPro" id="IPR056276">
    <property type="entry name" value="AtC3H46-like_PABC-like"/>
</dbReference>
<evidence type="ECO:0000256" key="2">
    <source>
        <dbReference type="ARBA" id="ARBA00022771"/>
    </source>
</evidence>
<gene>
    <name evidence="11" type="ORF">TorRG33x02_149920</name>
</gene>
<dbReference type="GO" id="GO:0003677">
    <property type="term" value="F:DNA binding"/>
    <property type="evidence" value="ECO:0007669"/>
    <property type="project" value="UniProtKB-KW"/>
</dbReference>
<dbReference type="GO" id="GO:0003723">
    <property type="term" value="F:RNA binding"/>
    <property type="evidence" value="ECO:0007669"/>
    <property type="project" value="UniProtKB-UniRule"/>
</dbReference>
<evidence type="ECO:0000256" key="1">
    <source>
        <dbReference type="ARBA" id="ARBA00022723"/>
    </source>
</evidence>
<feature type="zinc finger region" description="C3H1-type" evidence="7">
    <location>
        <begin position="228"/>
        <end position="250"/>
    </location>
</feature>
<dbReference type="EMBL" id="JXTC01000097">
    <property type="protein sequence ID" value="PON89129.1"/>
    <property type="molecule type" value="Genomic_DNA"/>
</dbReference>
<evidence type="ECO:0000313" key="12">
    <source>
        <dbReference type="Proteomes" id="UP000237000"/>
    </source>
</evidence>
<evidence type="ECO:0000256" key="8">
    <source>
        <dbReference type="SAM" id="MobiDB-lite"/>
    </source>
</evidence>
<evidence type="ECO:0000256" key="3">
    <source>
        <dbReference type="ARBA" id="ARBA00022833"/>
    </source>
</evidence>
<keyword evidence="5" id="KW-0238">DNA-binding</keyword>
<dbReference type="PANTHER" id="PTHR24009">
    <property type="entry name" value="RNA-BINDING (RRM/RBD/RNP MOTIFS)"/>
    <property type="match status" value="1"/>
</dbReference>
<feature type="region of interest" description="Disordered" evidence="8">
    <location>
        <begin position="66"/>
        <end position="86"/>
    </location>
</feature>
<evidence type="ECO:0000259" key="9">
    <source>
        <dbReference type="PROSITE" id="PS50102"/>
    </source>
</evidence>
<feature type="domain" description="C3H1-type" evidence="10">
    <location>
        <begin position="228"/>
        <end position="250"/>
    </location>
</feature>
<evidence type="ECO:0000256" key="4">
    <source>
        <dbReference type="ARBA" id="ARBA00022884"/>
    </source>
</evidence>
<dbReference type="InterPro" id="IPR034365">
    <property type="entry name" value="AtC3H46-like_RRM"/>
</dbReference>
<dbReference type="Gene3D" id="4.10.1000.10">
    <property type="entry name" value="Zinc finger, CCCH-type"/>
    <property type="match status" value="1"/>
</dbReference>
<evidence type="ECO:0000256" key="5">
    <source>
        <dbReference type="ARBA" id="ARBA00023125"/>
    </source>
</evidence>
<dbReference type="FunFam" id="3.30.70.330:FF:000678">
    <property type="entry name" value="zinc finger CCCH domain-containing protein 53-like isoform X2"/>
    <property type="match status" value="1"/>
</dbReference>
<evidence type="ECO:0000313" key="11">
    <source>
        <dbReference type="EMBL" id="PON89129.1"/>
    </source>
</evidence>
<proteinExistence type="predicted"/>
<dbReference type="InterPro" id="IPR012677">
    <property type="entry name" value="Nucleotide-bd_a/b_plait_sf"/>
</dbReference>
<dbReference type="PROSITE" id="PS50102">
    <property type="entry name" value="RRM"/>
    <property type="match status" value="1"/>
</dbReference>
<accession>A0A2P5EUB4</accession>
<keyword evidence="4 6" id="KW-0694">RNA-binding</keyword>
<dbReference type="Pfam" id="PF23182">
    <property type="entry name" value="PABC_AtC3H46"/>
    <property type="match status" value="1"/>
</dbReference>
<dbReference type="OrthoDB" id="1897736at2759"/>
<feature type="region of interest" description="Disordered" evidence="8">
    <location>
        <begin position="515"/>
        <end position="540"/>
    </location>
</feature>
<dbReference type="Proteomes" id="UP000237000">
    <property type="component" value="Unassembled WGS sequence"/>
</dbReference>
<dbReference type="GO" id="GO:0008270">
    <property type="term" value="F:zinc ion binding"/>
    <property type="evidence" value="ECO:0007669"/>
    <property type="project" value="UniProtKB-KW"/>
</dbReference>
<organism evidence="11 12">
    <name type="scientific">Trema orientale</name>
    <name type="common">Charcoal tree</name>
    <name type="synonym">Celtis orientalis</name>
    <dbReference type="NCBI Taxonomy" id="63057"/>
    <lineage>
        <taxon>Eukaryota</taxon>
        <taxon>Viridiplantae</taxon>
        <taxon>Streptophyta</taxon>
        <taxon>Embryophyta</taxon>
        <taxon>Tracheophyta</taxon>
        <taxon>Spermatophyta</taxon>
        <taxon>Magnoliopsida</taxon>
        <taxon>eudicotyledons</taxon>
        <taxon>Gunneridae</taxon>
        <taxon>Pentapetalae</taxon>
        <taxon>rosids</taxon>
        <taxon>fabids</taxon>
        <taxon>Rosales</taxon>
        <taxon>Cannabaceae</taxon>
        <taxon>Trema</taxon>
    </lineage>
</organism>
<dbReference type="InterPro" id="IPR035979">
    <property type="entry name" value="RBD_domain_sf"/>
</dbReference>
<keyword evidence="3 7" id="KW-0862">Zinc</keyword>
<dbReference type="SUPFAM" id="SSF54928">
    <property type="entry name" value="RNA-binding domain, RBD"/>
    <property type="match status" value="1"/>
</dbReference>
<dbReference type="Pfam" id="PF00076">
    <property type="entry name" value="RRM_1"/>
    <property type="match status" value="1"/>
</dbReference>
<dbReference type="PANTHER" id="PTHR24009:SF11">
    <property type="entry name" value="ZINC FINGER CCCH DOMAIN-CONTAINING PROTEIN 53-LIKE"/>
    <property type="match status" value="1"/>
</dbReference>
<dbReference type="CDD" id="cd12458">
    <property type="entry name" value="RRM_AtC3H46_like"/>
    <property type="match status" value="1"/>
</dbReference>
<dbReference type="STRING" id="63057.A0A2P5EUB4"/>
<evidence type="ECO:0000259" key="10">
    <source>
        <dbReference type="PROSITE" id="PS50103"/>
    </source>
</evidence>
<sequence>MDSYEASRTVFSRIQSLEPEHASKIMGYLLIQDYGEKEMIRLAFGPETLLKNLILKAKTQLGLLSKPLSTPSTRSSPSPFNPISRPNPLFLSSSSSRISSNGFELSNPPTPCSNAWPISPSSGPVLSYASVVNRTSANTNSGSFSSTLSSLSPAYNSTSELFDEYPLQDNTISLGHGTKTDDLFDPKLEWASMAASPSEYDDLQNENYSVPGLYLGSEDANSGLGCRPCLYFARGFCKNGETCRFVHGDSTDEVFNSVGSPNNSLNELEQCQELLRLKAAAAQQQKVASASQFMAGASFPYDNKCMNLLMQRQMDIQRSPTAAMMIGDEFHKFGRCRFDRNELNLGGVNPSSRQIYLTFPADSTFREEDVSNYFSIYGPVQDVRIPYQQKRMFGFVTFVYPDTVKLILAKGNPHFVCDSRVLVKPYKEKGKILEKKQQQQQQQQQFESGDYSLCSSPSAHDYDLRHGPRMFYNNTQEMLLMKKLEERASFQQAIELHGRRLMNLQLIDLKNHQRHHDQYHRSLSSVSSIPSPTALPYSPKNQVQIVPSDQTEQEVLEENNDKSAATILQNAGLYAKEQLELELNPACSPINGSPDNSGSGKELPNTEESELNESIEHMLPDSLFASPKKSAIDHTTTFSNASEEPNEMANASNSNNTSLLSTSTISIASPKSVFTKCSGTVVSFAGLIGRHF</sequence>
<feature type="compositionally biased region" description="Low complexity" evidence="8">
    <location>
        <begin position="639"/>
        <end position="657"/>
    </location>
</feature>
<keyword evidence="2 7" id="KW-0863">Zinc-finger</keyword>
<reference evidence="12" key="1">
    <citation type="submission" date="2016-06" db="EMBL/GenBank/DDBJ databases">
        <title>Parallel loss of symbiosis genes in relatives of nitrogen-fixing non-legume Parasponia.</title>
        <authorList>
            <person name="Van Velzen R."/>
            <person name="Holmer R."/>
            <person name="Bu F."/>
            <person name="Rutten L."/>
            <person name="Van Zeijl A."/>
            <person name="Liu W."/>
            <person name="Santuari L."/>
            <person name="Cao Q."/>
            <person name="Sharma T."/>
            <person name="Shen D."/>
            <person name="Roswanjaya Y."/>
            <person name="Wardhani T."/>
            <person name="Kalhor M.S."/>
            <person name="Jansen J."/>
            <person name="Van den Hoogen J."/>
            <person name="Gungor B."/>
            <person name="Hartog M."/>
            <person name="Hontelez J."/>
            <person name="Verver J."/>
            <person name="Yang W.-C."/>
            <person name="Schijlen E."/>
            <person name="Repin R."/>
            <person name="Schilthuizen M."/>
            <person name="Schranz E."/>
            <person name="Heidstra R."/>
            <person name="Miyata K."/>
            <person name="Fedorova E."/>
            <person name="Kohlen W."/>
            <person name="Bisseling T."/>
            <person name="Smit S."/>
            <person name="Geurts R."/>
        </authorList>
    </citation>
    <scope>NUCLEOTIDE SEQUENCE [LARGE SCALE GENOMIC DNA]</scope>
    <source>
        <strain evidence="12">cv. RG33-2</strain>
    </source>
</reference>
<dbReference type="InParanoid" id="A0A2P5EUB4"/>
<feature type="compositionally biased region" description="Polar residues" evidence="8">
    <location>
        <begin position="590"/>
        <end position="599"/>
    </location>
</feature>
<name>A0A2P5EUB4_TREOI</name>
<dbReference type="InterPro" id="IPR000504">
    <property type="entry name" value="RRM_dom"/>
</dbReference>
<feature type="region of interest" description="Disordered" evidence="8">
    <location>
        <begin position="636"/>
        <end position="657"/>
    </location>
</feature>
<evidence type="ECO:0000256" key="7">
    <source>
        <dbReference type="PROSITE-ProRule" id="PRU00723"/>
    </source>
</evidence>
<dbReference type="PROSITE" id="PS50103">
    <property type="entry name" value="ZF_C3H1"/>
    <property type="match status" value="1"/>
</dbReference>
<dbReference type="InterPro" id="IPR000571">
    <property type="entry name" value="Znf_CCCH"/>
</dbReference>
<dbReference type="Gene3D" id="3.30.70.330">
    <property type="match status" value="1"/>
</dbReference>
<dbReference type="AlphaFoldDB" id="A0A2P5EUB4"/>
<dbReference type="Pfam" id="PF00642">
    <property type="entry name" value="zf-CCCH"/>
    <property type="match status" value="1"/>
</dbReference>
<dbReference type="SMART" id="SM00356">
    <property type="entry name" value="ZnF_C3H1"/>
    <property type="match status" value="1"/>
</dbReference>
<comment type="caution">
    <text evidence="11">The sequence shown here is derived from an EMBL/GenBank/DDBJ whole genome shotgun (WGS) entry which is preliminary data.</text>
</comment>
<evidence type="ECO:0000256" key="6">
    <source>
        <dbReference type="PROSITE-ProRule" id="PRU00176"/>
    </source>
</evidence>
<keyword evidence="12" id="KW-1185">Reference proteome</keyword>